<protein>
    <recommendedName>
        <fullName evidence="3">Reverse transcriptase domain-containing protein</fullName>
    </recommendedName>
</protein>
<dbReference type="STRING" id="6198.A0A074ZEP6"/>
<dbReference type="RefSeq" id="XP_009174568.1">
    <property type="nucleotide sequence ID" value="XM_009176304.1"/>
</dbReference>
<keyword evidence="2" id="KW-1185">Reference proteome</keyword>
<dbReference type="GeneID" id="20324219"/>
<accession>A0A074ZEP6</accession>
<dbReference type="Proteomes" id="UP000054324">
    <property type="component" value="Unassembled WGS sequence"/>
</dbReference>
<sequence length="73" mass="8471">MRRTLEGLQNPGAQRASEENLVNLEYADDIVFIFEEKEKAHVFLDELIKFIPSFDMHFAPKNCKVISLRSSNE</sequence>
<reference evidence="1 2" key="1">
    <citation type="submission" date="2013-11" db="EMBL/GenBank/DDBJ databases">
        <title>Opisthorchis viverrini - life in the bile duct.</title>
        <authorList>
            <person name="Young N.D."/>
            <person name="Nagarajan N."/>
            <person name="Lin S.J."/>
            <person name="Korhonen P.K."/>
            <person name="Jex A.R."/>
            <person name="Hall R.S."/>
            <person name="Safavi-Hemami H."/>
            <person name="Kaewkong W."/>
            <person name="Bertrand D."/>
            <person name="Gao S."/>
            <person name="Seet Q."/>
            <person name="Wongkham S."/>
            <person name="Teh B.T."/>
            <person name="Wongkham C."/>
            <person name="Intapan P.M."/>
            <person name="Maleewong W."/>
            <person name="Yang X."/>
            <person name="Hu M."/>
            <person name="Wang Z."/>
            <person name="Hofmann A."/>
            <person name="Sternberg P.W."/>
            <person name="Tan P."/>
            <person name="Wang J."/>
            <person name="Gasser R.B."/>
        </authorList>
    </citation>
    <scope>NUCLEOTIDE SEQUENCE [LARGE SCALE GENOMIC DNA]</scope>
</reference>
<dbReference type="KEGG" id="ovi:T265_10051"/>
<evidence type="ECO:0008006" key="3">
    <source>
        <dbReference type="Google" id="ProtNLM"/>
    </source>
</evidence>
<dbReference type="AlphaFoldDB" id="A0A074ZEP6"/>
<dbReference type="CTD" id="20324219"/>
<gene>
    <name evidence="1" type="ORF">T265_10051</name>
</gene>
<evidence type="ECO:0000313" key="2">
    <source>
        <dbReference type="Proteomes" id="UP000054324"/>
    </source>
</evidence>
<proteinExistence type="predicted"/>
<evidence type="ECO:0000313" key="1">
    <source>
        <dbReference type="EMBL" id="KER21680.1"/>
    </source>
</evidence>
<dbReference type="EMBL" id="KL596948">
    <property type="protein sequence ID" value="KER21680.1"/>
    <property type="molecule type" value="Genomic_DNA"/>
</dbReference>
<organism evidence="1 2">
    <name type="scientific">Opisthorchis viverrini</name>
    <name type="common">Southeast Asian liver fluke</name>
    <dbReference type="NCBI Taxonomy" id="6198"/>
    <lineage>
        <taxon>Eukaryota</taxon>
        <taxon>Metazoa</taxon>
        <taxon>Spiralia</taxon>
        <taxon>Lophotrochozoa</taxon>
        <taxon>Platyhelminthes</taxon>
        <taxon>Trematoda</taxon>
        <taxon>Digenea</taxon>
        <taxon>Opisthorchiida</taxon>
        <taxon>Opisthorchiata</taxon>
        <taxon>Opisthorchiidae</taxon>
        <taxon>Opisthorchis</taxon>
    </lineage>
</organism>
<name>A0A074ZEP6_OPIVI</name>